<comment type="caution">
    <text evidence="2">The sequence shown here is derived from an EMBL/GenBank/DDBJ whole genome shotgun (WGS) entry which is preliminary data.</text>
</comment>
<keyword evidence="3" id="KW-1185">Reference proteome</keyword>
<feature type="compositionally biased region" description="Basic residues" evidence="1">
    <location>
        <begin position="1"/>
        <end position="15"/>
    </location>
</feature>
<gene>
    <name evidence="2" type="ORF">CEXT_346061</name>
</gene>
<sequence length="86" mass="9297">MKPKQKAAIQRKKISAKALTHKESDAAAQIDGPGISGSSRWGSNETEAESSNSTEEYLSKSIDTQREVMPQHQIDGPGISGSLWDI</sequence>
<dbReference type="Proteomes" id="UP001054945">
    <property type="component" value="Unassembled WGS sequence"/>
</dbReference>
<feature type="region of interest" description="Disordered" evidence="1">
    <location>
        <begin position="1"/>
        <end position="86"/>
    </location>
</feature>
<accession>A0AAV4T3G1</accession>
<protein>
    <submittedName>
        <fullName evidence="2">Uncharacterized protein</fullName>
    </submittedName>
</protein>
<dbReference type="EMBL" id="BPLR01010430">
    <property type="protein sequence ID" value="GIY39222.1"/>
    <property type="molecule type" value="Genomic_DNA"/>
</dbReference>
<proteinExistence type="predicted"/>
<evidence type="ECO:0000313" key="2">
    <source>
        <dbReference type="EMBL" id="GIY39222.1"/>
    </source>
</evidence>
<reference evidence="2 3" key="1">
    <citation type="submission" date="2021-06" db="EMBL/GenBank/DDBJ databases">
        <title>Caerostris extrusa draft genome.</title>
        <authorList>
            <person name="Kono N."/>
            <person name="Arakawa K."/>
        </authorList>
    </citation>
    <scope>NUCLEOTIDE SEQUENCE [LARGE SCALE GENOMIC DNA]</scope>
</reference>
<evidence type="ECO:0000256" key="1">
    <source>
        <dbReference type="SAM" id="MobiDB-lite"/>
    </source>
</evidence>
<dbReference type="AlphaFoldDB" id="A0AAV4T3G1"/>
<feature type="compositionally biased region" description="Low complexity" evidence="1">
    <location>
        <begin position="43"/>
        <end position="56"/>
    </location>
</feature>
<name>A0AAV4T3G1_CAEEX</name>
<organism evidence="2 3">
    <name type="scientific">Caerostris extrusa</name>
    <name type="common">Bark spider</name>
    <name type="synonym">Caerostris bankana</name>
    <dbReference type="NCBI Taxonomy" id="172846"/>
    <lineage>
        <taxon>Eukaryota</taxon>
        <taxon>Metazoa</taxon>
        <taxon>Ecdysozoa</taxon>
        <taxon>Arthropoda</taxon>
        <taxon>Chelicerata</taxon>
        <taxon>Arachnida</taxon>
        <taxon>Araneae</taxon>
        <taxon>Araneomorphae</taxon>
        <taxon>Entelegynae</taxon>
        <taxon>Araneoidea</taxon>
        <taxon>Araneidae</taxon>
        <taxon>Caerostris</taxon>
    </lineage>
</organism>
<evidence type="ECO:0000313" key="3">
    <source>
        <dbReference type="Proteomes" id="UP001054945"/>
    </source>
</evidence>